<accession>A0A6F8ZJG0</accession>
<dbReference type="InterPro" id="IPR001406">
    <property type="entry name" value="PsdUridine_synth_TruA"/>
</dbReference>
<dbReference type="PIRSF" id="PIRSF001430">
    <property type="entry name" value="tRNA_psdUrid_synth"/>
    <property type="match status" value="1"/>
</dbReference>
<dbReference type="SUPFAM" id="SSF55120">
    <property type="entry name" value="Pseudouridine synthase"/>
    <property type="match status" value="1"/>
</dbReference>
<feature type="binding site" evidence="4 6">
    <location>
        <position position="112"/>
    </location>
    <ligand>
        <name>substrate</name>
    </ligand>
</feature>
<dbReference type="InterPro" id="IPR020094">
    <property type="entry name" value="TruA/RsuA/RluB/E/F_N"/>
</dbReference>
<evidence type="ECO:0000256" key="2">
    <source>
        <dbReference type="ARBA" id="ARBA00022694"/>
    </source>
</evidence>
<gene>
    <name evidence="4 9" type="primary">truA</name>
    <name evidence="9" type="ORF">R50_2421</name>
</gene>
<dbReference type="InterPro" id="IPR020097">
    <property type="entry name" value="PsdUridine_synth_TruA_a/b_dom"/>
</dbReference>
<evidence type="ECO:0000256" key="3">
    <source>
        <dbReference type="ARBA" id="ARBA00023235"/>
    </source>
</evidence>
<dbReference type="GO" id="GO:0003723">
    <property type="term" value="F:RNA binding"/>
    <property type="evidence" value="ECO:0007669"/>
    <property type="project" value="InterPro"/>
</dbReference>
<dbReference type="GO" id="GO:0031119">
    <property type="term" value="P:tRNA pseudouridine synthesis"/>
    <property type="evidence" value="ECO:0007669"/>
    <property type="project" value="UniProtKB-UniRule"/>
</dbReference>
<keyword evidence="2 4" id="KW-0819">tRNA processing</keyword>
<sequence>MALVARVAYDGRAFHGFQIQAGRAVRTVQGELERVFTAVLGGPGRIRGAGRTDAGVHARGQVVSWDGPCPIPEEHLLPVLNRRLPPDLRLEAVARVADPHWDPRRHATAKAYAYRVWTGAERCPLEWAGRVWTPETPLDLAAMSRLARRFEGTHDFRAFRKEGSSARTTRRRVLVCRFEPEEPGRLWTLWIVADGFLYHMVRMIMGALVFVGGGGPEAAVLAALERPAQKFARLAPAQGLTLEWIAFDRDPFAVAARGGPAAGGE</sequence>
<dbReference type="Pfam" id="PF01416">
    <property type="entry name" value="PseudoU_synth_1"/>
    <property type="match status" value="2"/>
</dbReference>
<dbReference type="GO" id="GO:0160147">
    <property type="term" value="F:tRNA pseudouridine(38-40) synthase activity"/>
    <property type="evidence" value="ECO:0007669"/>
    <property type="project" value="UniProtKB-EC"/>
</dbReference>
<dbReference type="Gene3D" id="3.30.70.660">
    <property type="entry name" value="Pseudouridine synthase I, catalytic domain, C-terminal subdomain"/>
    <property type="match status" value="1"/>
</dbReference>
<comment type="function">
    <text evidence="4">Formation of pseudouridine at positions 38, 39 and 40 in the anticodon stem and loop of transfer RNAs.</text>
</comment>
<feature type="domain" description="Pseudouridine synthase I TruA alpha/beta" evidence="8">
    <location>
        <begin position="147"/>
        <end position="248"/>
    </location>
</feature>
<keyword evidence="3 4" id="KW-0413">Isomerase</keyword>
<protein>
    <recommendedName>
        <fullName evidence="4">tRNA pseudouridine synthase A</fullName>
        <ecNumber evidence="4">5.4.99.12</ecNumber>
    </recommendedName>
    <alternativeName>
        <fullName evidence="4">tRNA pseudouridine(38-40) synthase</fullName>
    </alternativeName>
    <alternativeName>
        <fullName evidence="4">tRNA pseudouridylate synthase I</fullName>
    </alternativeName>
    <alternativeName>
        <fullName evidence="4">tRNA-uridine isomerase I</fullName>
    </alternativeName>
</protein>
<dbReference type="AlphaFoldDB" id="A0A6F8ZJG0"/>
<evidence type="ECO:0000256" key="6">
    <source>
        <dbReference type="PIRSR" id="PIRSR001430-2"/>
    </source>
</evidence>
<dbReference type="CDD" id="cd02570">
    <property type="entry name" value="PseudoU_synth_EcTruA"/>
    <property type="match status" value="1"/>
</dbReference>
<organism evidence="9 10">
    <name type="scientific">Candidatus Hydrogenisulfobacillus filiaventi</name>
    <dbReference type="NCBI Taxonomy" id="2707344"/>
    <lineage>
        <taxon>Bacteria</taxon>
        <taxon>Bacillati</taxon>
        <taxon>Bacillota</taxon>
        <taxon>Clostridia</taxon>
        <taxon>Eubacteriales</taxon>
        <taxon>Clostridiales Family XVII. Incertae Sedis</taxon>
        <taxon>Candidatus Hydrogenisulfobacillus</taxon>
    </lineage>
</organism>
<name>A0A6F8ZJG0_9FIRM</name>
<dbReference type="EC" id="5.4.99.12" evidence="4"/>
<dbReference type="PANTHER" id="PTHR11142:SF0">
    <property type="entry name" value="TRNA PSEUDOURIDINE SYNTHASE-LIKE 1"/>
    <property type="match status" value="1"/>
</dbReference>
<reference evidence="9 10" key="1">
    <citation type="submission" date="2020-02" db="EMBL/GenBank/DDBJ databases">
        <authorList>
            <person name="Hogendoorn C."/>
        </authorList>
    </citation>
    <scope>NUCLEOTIDE SEQUENCE [LARGE SCALE GENOMIC DNA]</scope>
    <source>
        <strain evidence="9">R501</strain>
    </source>
</reference>
<dbReference type="NCBIfam" id="TIGR00071">
    <property type="entry name" value="hisT_truA"/>
    <property type="match status" value="1"/>
</dbReference>
<dbReference type="Gene3D" id="3.30.70.580">
    <property type="entry name" value="Pseudouridine synthase I, catalytic domain, N-terminal subdomain"/>
    <property type="match status" value="1"/>
</dbReference>
<dbReference type="InterPro" id="IPR020103">
    <property type="entry name" value="PsdUridine_synth_cat_dom_sf"/>
</dbReference>
<evidence type="ECO:0000313" key="9">
    <source>
        <dbReference type="EMBL" id="CAB1129918.1"/>
    </source>
</evidence>
<feature type="active site" description="Nucleophile" evidence="4 5">
    <location>
        <position position="53"/>
    </location>
</feature>
<evidence type="ECO:0000256" key="7">
    <source>
        <dbReference type="RuleBase" id="RU003792"/>
    </source>
</evidence>
<comment type="catalytic activity">
    <reaction evidence="4 7">
        <text>uridine(38/39/40) in tRNA = pseudouridine(38/39/40) in tRNA</text>
        <dbReference type="Rhea" id="RHEA:22376"/>
        <dbReference type="Rhea" id="RHEA-COMP:10085"/>
        <dbReference type="Rhea" id="RHEA-COMP:10087"/>
        <dbReference type="ChEBI" id="CHEBI:65314"/>
        <dbReference type="ChEBI" id="CHEBI:65315"/>
        <dbReference type="EC" id="5.4.99.12"/>
    </reaction>
</comment>
<dbReference type="Proteomes" id="UP000503399">
    <property type="component" value="Chromosome"/>
</dbReference>
<evidence type="ECO:0000259" key="8">
    <source>
        <dbReference type="Pfam" id="PF01416"/>
    </source>
</evidence>
<comment type="subunit">
    <text evidence="4">Homodimer.</text>
</comment>
<dbReference type="KEGG" id="hfv:R50_2421"/>
<evidence type="ECO:0000256" key="5">
    <source>
        <dbReference type="PIRSR" id="PIRSR001430-1"/>
    </source>
</evidence>
<dbReference type="PANTHER" id="PTHR11142">
    <property type="entry name" value="PSEUDOURIDYLATE SYNTHASE"/>
    <property type="match status" value="1"/>
</dbReference>
<evidence type="ECO:0000313" key="10">
    <source>
        <dbReference type="Proteomes" id="UP000503399"/>
    </source>
</evidence>
<feature type="domain" description="Pseudouridine synthase I TruA alpha/beta" evidence="8">
    <location>
        <begin position="7"/>
        <end position="98"/>
    </location>
</feature>
<evidence type="ECO:0000256" key="1">
    <source>
        <dbReference type="ARBA" id="ARBA00009375"/>
    </source>
</evidence>
<evidence type="ECO:0000256" key="4">
    <source>
        <dbReference type="HAMAP-Rule" id="MF_00171"/>
    </source>
</evidence>
<keyword evidence="10" id="KW-1185">Reference proteome</keyword>
<dbReference type="EMBL" id="LR778114">
    <property type="protein sequence ID" value="CAB1129918.1"/>
    <property type="molecule type" value="Genomic_DNA"/>
</dbReference>
<dbReference type="InterPro" id="IPR020095">
    <property type="entry name" value="PsdUridine_synth_TruA_C"/>
</dbReference>
<comment type="caution">
    <text evidence="4">Lacks conserved residue(s) required for the propagation of feature annotation.</text>
</comment>
<proteinExistence type="inferred from homology"/>
<comment type="similarity">
    <text evidence="1 4 7">Belongs to the tRNA pseudouridine synthase TruA family.</text>
</comment>
<dbReference type="HAMAP" id="MF_00171">
    <property type="entry name" value="TruA"/>
    <property type="match status" value="1"/>
</dbReference>